<evidence type="ECO:0000256" key="5">
    <source>
        <dbReference type="ARBA" id="ARBA00022723"/>
    </source>
</evidence>
<dbReference type="CDD" id="cd01335">
    <property type="entry name" value="Radical_SAM"/>
    <property type="match status" value="1"/>
</dbReference>
<keyword evidence="6" id="KW-0408">Iron</keyword>
<dbReference type="SFLD" id="SFLDG01123">
    <property type="entry name" value="methyltransferase_(Class_B)"/>
    <property type="match status" value="1"/>
</dbReference>
<dbReference type="InterPro" id="IPR023404">
    <property type="entry name" value="rSAM_horseshoe"/>
</dbReference>
<reference evidence="11" key="1">
    <citation type="submission" date="2021-01" db="EMBL/GenBank/DDBJ databases">
        <title>Whole genome shotgun sequence of Virgisporangium aurantiacum NBRC 16421.</title>
        <authorList>
            <person name="Komaki H."/>
            <person name="Tamura T."/>
        </authorList>
    </citation>
    <scope>NUCLEOTIDE SEQUENCE</scope>
    <source>
        <strain evidence="11">NBRC 16421</strain>
    </source>
</reference>
<keyword evidence="12" id="KW-1185">Reference proteome</keyword>
<evidence type="ECO:0000256" key="2">
    <source>
        <dbReference type="ARBA" id="ARBA00022603"/>
    </source>
</evidence>
<dbReference type="InterPro" id="IPR058240">
    <property type="entry name" value="rSAM_sf"/>
</dbReference>
<evidence type="ECO:0000256" key="7">
    <source>
        <dbReference type="ARBA" id="ARBA00023014"/>
    </source>
</evidence>
<dbReference type="GO" id="GO:0003824">
    <property type="term" value="F:catalytic activity"/>
    <property type="evidence" value="ECO:0007669"/>
    <property type="project" value="InterPro"/>
</dbReference>
<dbReference type="InterPro" id="IPR007197">
    <property type="entry name" value="rSAM"/>
</dbReference>
<dbReference type="SUPFAM" id="SSF102114">
    <property type="entry name" value="Radical SAM enzymes"/>
    <property type="match status" value="1"/>
</dbReference>
<keyword evidence="2" id="KW-0489">Methyltransferase</keyword>
<protein>
    <submittedName>
        <fullName evidence="11">B12-binding domain-containing radical SAM protein</fullName>
    </submittedName>
</protein>
<accession>A0A8J4E7Q0</accession>
<dbReference type="RefSeq" id="WP_204014292.1">
    <property type="nucleotide sequence ID" value="NZ_BOPG01000130.1"/>
</dbReference>
<dbReference type="Proteomes" id="UP000612585">
    <property type="component" value="Unassembled WGS sequence"/>
</dbReference>
<evidence type="ECO:0000256" key="8">
    <source>
        <dbReference type="SAM" id="MobiDB-lite"/>
    </source>
</evidence>
<keyword evidence="5" id="KW-0479">Metal-binding</keyword>
<keyword evidence="3" id="KW-0808">Transferase</keyword>
<dbReference type="GO" id="GO:0051539">
    <property type="term" value="F:4 iron, 4 sulfur cluster binding"/>
    <property type="evidence" value="ECO:0007669"/>
    <property type="project" value="UniProtKB-KW"/>
</dbReference>
<dbReference type="InterPro" id="IPR034466">
    <property type="entry name" value="Methyltransferase_Class_B"/>
</dbReference>
<feature type="region of interest" description="Disordered" evidence="8">
    <location>
        <begin position="460"/>
        <end position="482"/>
    </location>
</feature>
<evidence type="ECO:0000259" key="10">
    <source>
        <dbReference type="PROSITE" id="PS51918"/>
    </source>
</evidence>
<feature type="domain" description="Radical SAM core" evidence="10">
    <location>
        <begin position="180"/>
        <end position="405"/>
    </location>
</feature>
<evidence type="ECO:0000313" key="12">
    <source>
        <dbReference type="Proteomes" id="UP000612585"/>
    </source>
</evidence>
<dbReference type="SFLD" id="SFLDS00029">
    <property type="entry name" value="Radical_SAM"/>
    <property type="match status" value="1"/>
</dbReference>
<comment type="caution">
    <text evidence="11">The sequence shown here is derived from an EMBL/GenBank/DDBJ whole genome shotgun (WGS) entry which is preliminary data.</text>
</comment>
<feature type="domain" description="B12-binding" evidence="9">
    <location>
        <begin position="2"/>
        <end position="131"/>
    </location>
</feature>
<keyword evidence="4" id="KW-0949">S-adenosyl-L-methionine</keyword>
<organism evidence="11 12">
    <name type="scientific">Virgisporangium aurantiacum</name>
    <dbReference type="NCBI Taxonomy" id="175570"/>
    <lineage>
        <taxon>Bacteria</taxon>
        <taxon>Bacillati</taxon>
        <taxon>Actinomycetota</taxon>
        <taxon>Actinomycetes</taxon>
        <taxon>Micromonosporales</taxon>
        <taxon>Micromonosporaceae</taxon>
        <taxon>Virgisporangium</taxon>
    </lineage>
</organism>
<dbReference type="Gene3D" id="3.40.50.280">
    <property type="entry name" value="Cobalamin-binding domain"/>
    <property type="match status" value="1"/>
</dbReference>
<gene>
    <name evidence="11" type="ORF">Vau01_123120</name>
</gene>
<name>A0A8J4E7Q0_9ACTN</name>
<dbReference type="PROSITE" id="PS51332">
    <property type="entry name" value="B12_BINDING"/>
    <property type="match status" value="1"/>
</dbReference>
<evidence type="ECO:0000256" key="1">
    <source>
        <dbReference type="ARBA" id="ARBA00001966"/>
    </source>
</evidence>
<proteinExistence type="predicted"/>
<evidence type="ECO:0000256" key="6">
    <source>
        <dbReference type="ARBA" id="ARBA00023004"/>
    </source>
</evidence>
<dbReference type="GO" id="GO:0005829">
    <property type="term" value="C:cytosol"/>
    <property type="evidence" value="ECO:0007669"/>
    <property type="project" value="TreeGrafter"/>
</dbReference>
<dbReference type="InterPro" id="IPR025274">
    <property type="entry name" value="DUF4070"/>
</dbReference>
<dbReference type="AlphaFoldDB" id="A0A8J4E7Q0"/>
<evidence type="ECO:0000313" key="11">
    <source>
        <dbReference type="EMBL" id="GIJ64796.1"/>
    </source>
</evidence>
<dbReference type="GO" id="GO:0046872">
    <property type="term" value="F:metal ion binding"/>
    <property type="evidence" value="ECO:0007669"/>
    <property type="project" value="UniProtKB-KW"/>
</dbReference>
<dbReference type="SFLD" id="SFLDG01082">
    <property type="entry name" value="B12-binding_domain_containing"/>
    <property type="match status" value="1"/>
</dbReference>
<dbReference type="SMART" id="SM00729">
    <property type="entry name" value="Elp3"/>
    <property type="match status" value="1"/>
</dbReference>
<evidence type="ECO:0000256" key="3">
    <source>
        <dbReference type="ARBA" id="ARBA00022679"/>
    </source>
</evidence>
<dbReference type="CDD" id="cd02068">
    <property type="entry name" value="radical_SAM_B12_BD"/>
    <property type="match status" value="1"/>
</dbReference>
<sequence>MHVHLVTAEDPLTLHARARELIRFPQLTMPLLAALTPESWTVTHTDEITHTVDTGRRYDLVGITAATPGAPHAYELADAFRANGVMVAMGGPHATLMPLEVAKFADIVVVGEAETVWPRVLHDIEQEARYTVGRHVIDEATSANVEVLPNGARIYRCPQPASLVGLPPARRDLIRHGGWNRRWATSGAIIATRGCPHQCDYCTIPVLYPDARQMRFRPVGEVAEEVAAIPDRGIVFWDDNIGANPRYAKALFRALTPLNKWWTSQTTMASVRDDEFLRLAAESGCKALFLGLESVSQESLAGARKAHNRVSEYKLLLKRFHAHGIAVQAGIMFGFDNDPKDIFARTVDVMGEIGLDNATISLMVPYPGTPAYTRLQAEGRIVDHDWRHYNGKTHVVHRPLLMAPDELLAGYEWAKTQFYRPQHIMKRLLNSRTGLWWNIPRNVGYMRGLTGEVRSRAAMHQMEPPGGPPPEAVPDPARRPSP</sequence>
<keyword evidence="7" id="KW-0411">Iron-sulfur</keyword>
<dbReference type="Pfam" id="PF02310">
    <property type="entry name" value="B12-binding"/>
    <property type="match status" value="1"/>
</dbReference>
<dbReference type="Gene3D" id="3.80.30.20">
    <property type="entry name" value="tm_1862 like domain"/>
    <property type="match status" value="1"/>
</dbReference>
<evidence type="ECO:0000256" key="4">
    <source>
        <dbReference type="ARBA" id="ARBA00022691"/>
    </source>
</evidence>
<dbReference type="Pfam" id="PF04055">
    <property type="entry name" value="Radical_SAM"/>
    <property type="match status" value="1"/>
</dbReference>
<dbReference type="InterPro" id="IPR006638">
    <property type="entry name" value="Elp3/MiaA/NifB-like_rSAM"/>
</dbReference>
<dbReference type="InterPro" id="IPR006158">
    <property type="entry name" value="Cobalamin-bd"/>
</dbReference>
<dbReference type="EMBL" id="BOPG01000130">
    <property type="protein sequence ID" value="GIJ64796.1"/>
    <property type="molecule type" value="Genomic_DNA"/>
</dbReference>
<dbReference type="GO" id="GO:0031419">
    <property type="term" value="F:cobalamin binding"/>
    <property type="evidence" value="ECO:0007669"/>
    <property type="project" value="InterPro"/>
</dbReference>
<dbReference type="PROSITE" id="PS51918">
    <property type="entry name" value="RADICAL_SAM"/>
    <property type="match status" value="1"/>
</dbReference>
<dbReference type="PANTHER" id="PTHR43409:SF7">
    <property type="entry name" value="BLL1977 PROTEIN"/>
    <property type="match status" value="1"/>
</dbReference>
<comment type="cofactor">
    <cofactor evidence="1">
        <name>[4Fe-4S] cluster</name>
        <dbReference type="ChEBI" id="CHEBI:49883"/>
    </cofactor>
</comment>
<dbReference type="Pfam" id="PF13282">
    <property type="entry name" value="DUF4070"/>
    <property type="match status" value="1"/>
</dbReference>
<evidence type="ECO:0000259" key="9">
    <source>
        <dbReference type="PROSITE" id="PS51332"/>
    </source>
</evidence>
<dbReference type="PANTHER" id="PTHR43409">
    <property type="entry name" value="ANAEROBIC MAGNESIUM-PROTOPORPHYRIN IX MONOMETHYL ESTER CYCLASE-RELATED"/>
    <property type="match status" value="1"/>
</dbReference>
<dbReference type="InterPro" id="IPR051198">
    <property type="entry name" value="BchE-like"/>
</dbReference>